<feature type="region of interest" description="Disordered" evidence="7">
    <location>
        <begin position="494"/>
        <end position="515"/>
    </location>
</feature>
<name>A0A1B6IRW4_9HEMI</name>
<dbReference type="Gene3D" id="3.20.20.80">
    <property type="entry name" value="Glycosidases"/>
    <property type="match status" value="1"/>
</dbReference>
<evidence type="ECO:0000256" key="4">
    <source>
        <dbReference type="ARBA" id="ARBA00022729"/>
    </source>
</evidence>
<proteinExistence type="inferred from homology"/>
<evidence type="ECO:0000256" key="1">
    <source>
        <dbReference type="ARBA" id="ARBA00001013"/>
    </source>
</evidence>
<evidence type="ECO:0000256" key="6">
    <source>
        <dbReference type="RuleBase" id="RU361188"/>
    </source>
</evidence>
<dbReference type="InterPro" id="IPR017853">
    <property type="entry name" value="GH"/>
</dbReference>
<evidence type="ECO:0000256" key="7">
    <source>
        <dbReference type="SAM" id="MobiDB-lite"/>
    </source>
</evidence>
<evidence type="ECO:0000313" key="11">
    <source>
        <dbReference type="EMBL" id="JAS74328.1"/>
    </source>
</evidence>
<gene>
    <name evidence="11" type="ORF">g.33842</name>
    <name evidence="12" type="ORF">g.33843</name>
</gene>
<organism evidence="12">
    <name type="scientific">Homalodisca liturata</name>
    <dbReference type="NCBI Taxonomy" id="320908"/>
    <lineage>
        <taxon>Eukaryota</taxon>
        <taxon>Metazoa</taxon>
        <taxon>Ecdysozoa</taxon>
        <taxon>Arthropoda</taxon>
        <taxon>Hexapoda</taxon>
        <taxon>Insecta</taxon>
        <taxon>Pterygota</taxon>
        <taxon>Neoptera</taxon>
        <taxon>Paraneoptera</taxon>
        <taxon>Hemiptera</taxon>
        <taxon>Auchenorrhyncha</taxon>
        <taxon>Membracoidea</taxon>
        <taxon>Cicadellidae</taxon>
        <taxon>Cicadellinae</taxon>
        <taxon>Proconiini</taxon>
        <taxon>Homalodisca</taxon>
    </lineage>
</organism>
<dbReference type="SUPFAM" id="SSF51445">
    <property type="entry name" value="(Trans)glycosidases"/>
    <property type="match status" value="1"/>
</dbReference>
<feature type="domain" description="Glycosyl hydrolase family 30 TIM-barrel" evidence="9">
    <location>
        <begin position="111"/>
        <end position="457"/>
    </location>
</feature>
<keyword evidence="4 8" id="KW-0732">Signal</keyword>
<evidence type="ECO:0000256" key="2">
    <source>
        <dbReference type="ARBA" id="ARBA00005382"/>
    </source>
</evidence>
<dbReference type="EMBL" id="GECU01018079">
    <property type="protein sequence ID" value="JAS89627.1"/>
    <property type="molecule type" value="Transcribed_RNA"/>
</dbReference>
<keyword evidence="6" id="KW-0443">Lipid metabolism</keyword>
<feature type="chain" id="PRO_5008585289" description="Glucosylceramidase" evidence="8">
    <location>
        <begin position="23"/>
        <end position="569"/>
    </location>
</feature>
<dbReference type="GO" id="GO:0006680">
    <property type="term" value="P:glucosylceramide catabolic process"/>
    <property type="evidence" value="ECO:0007669"/>
    <property type="project" value="TreeGrafter"/>
</dbReference>
<sequence length="569" mass="64305">MQNEYNIVFICLAAFMVNLATTQDNPCAKRMAVAGYVCVCNETYCDTVERPSQLPRGQYYYYMTSEDSPGFTKTVGTFINSTDTSLNVNKNISSDVYIHINSSIQYQTFGGIGASFSESSGSLFNNLSTEAQNKFLESFFGVSGLEYTFGRVPMASSDFSQRTYTYDDVVGDVELKYFNLTQDDFMYKIPIIKRAMALSKRGLKLIATPWTAPDWMKTNNASKQGYIRSQYLEAWSKYFLKFLEAYSNEGIDFWAISHGNEYIIPLYFGAAFGMPNTVMMPAQARYWTKTYLGPMLKASPFKNVKLLSLDDERPFLNWWADRLYVDKEVAQFVDGIALHWYFDNTKSIVELEGFNTKYPDKIMVYTESSINSFQSSGGGSVNLGDWSRALRYINNVYQNLDHWVMGYLDWNIALNEDGGPTGTTGITLDASVIINTTNGEFYKQPIFYALGHFSKFMPPKSKKINVNIVQDTYDVEDDDVREESNILEKFMPMDMENSSSTTPSPFPTRKPDPPSNTVLALATVNPDGSHTLIAYNPRTVPANLIVTDGSIGTFNQTVPPHSLNSFVYW</sequence>
<dbReference type="Pfam" id="PF02055">
    <property type="entry name" value="Glyco_hydro_30"/>
    <property type="match status" value="1"/>
</dbReference>
<dbReference type="InterPro" id="IPR033452">
    <property type="entry name" value="GH30_C"/>
</dbReference>
<reference evidence="12" key="1">
    <citation type="submission" date="2015-11" db="EMBL/GenBank/DDBJ databases">
        <title>De novo transcriptome assembly of four potential Pierce s Disease insect vectors from Arizona vineyards.</title>
        <authorList>
            <person name="Tassone E.E."/>
        </authorList>
    </citation>
    <scope>NUCLEOTIDE SEQUENCE</scope>
</reference>
<dbReference type="Pfam" id="PF17189">
    <property type="entry name" value="Glyco_hydro_30C"/>
    <property type="match status" value="1"/>
</dbReference>
<dbReference type="GO" id="GO:0016020">
    <property type="term" value="C:membrane"/>
    <property type="evidence" value="ECO:0007669"/>
    <property type="project" value="GOC"/>
</dbReference>
<comment type="similarity">
    <text evidence="2 6">Belongs to the glycosyl hydrolase 30 family.</text>
</comment>
<evidence type="ECO:0000256" key="3">
    <source>
        <dbReference type="ARBA" id="ARBA00012658"/>
    </source>
</evidence>
<dbReference type="PANTHER" id="PTHR11069:SF23">
    <property type="entry name" value="LYSOSOMAL ACID GLUCOSYLCERAMIDASE"/>
    <property type="match status" value="1"/>
</dbReference>
<comment type="catalytic activity">
    <reaction evidence="1">
        <text>a beta-D-glucosyl-(1&lt;-&gt;1')-N-acylsphing-4-enine + H2O = an N-acylsphing-4-enine + D-glucose</text>
        <dbReference type="Rhea" id="RHEA:13269"/>
        <dbReference type="ChEBI" id="CHEBI:4167"/>
        <dbReference type="ChEBI" id="CHEBI:15377"/>
        <dbReference type="ChEBI" id="CHEBI:22801"/>
        <dbReference type="ChEBI" id="CHEBI:52639"/>
        <dbReference type="EC" id="3.2.1.45"/>
    </reaction>
    <physiologicalReaction direction="left-to-right" evidence="1">
        <dbReference type="Rhea" id="RHEA:13270"/>
    </physiologicalReaction>
</comment>
<feature type="signal peptide" evidence="8">
    <location>
        <begin position="1"/>
        <end position="22"/>
    </location>
</feature>
<evidence type="ECO:0000313" key="12">
    <source>
        <dbReference type="EMBL" id="JAS89627.1"/>
    </source>
</evidence>
<keyword evidence="5 6" id="KW-0378">Hydrolase</keyword>
<evidence type="ECO:0000256" key="8">
    <source>
        <dbReference type="SAM" id="SignalP"/>
    </source>
</evidence>
<dbReference type="InterPro" id="IPR001139">
    <property type="entry name" value="Glyco_hydro_30"/>
</dbReference>
<accession>A0A1B6IRW4</accession>
<dbReference type="PANTHER" id="PTHR11069">
    <property type="entry name" value="GLUCOSYLCERAMIDASE"/>
    <property type="match status" value="1"/>
</dbReference>
<dbReference type="InterPro" id="IPR033453">
    <property type="entry name" value="Glyco_hydro_30_TIM-barrel"/>
</dbReference>
<keyword evidence="6" id="KW-0746">Sphingolipid metabolism</keyword>
<evidence type="ECO:0000259" key="10">
    <source>
        <dbReference type="Pfam" id="PF17189"/>
    </source>
</evidence>
<dbReference type="AlphaFoldDB" id="A0A1B6IRW4"/>
<evidence type="ECO:0000256" key="5">
    <source>
        <dbReference type="ARBA" id="ARBA00022801"/>
    </source>
</evidence>
<dbReference type="PRINTS" id="PR00843">
    <property type="entry name" value="GLHYDRLASE30"/>
</dbReference>
<dbReference type="EMBL" id="GECU01033378">
    <property type="protein sequence ID" value="JAS74328.1"/>
    <property type="molecule type" value="Transcribed_RNA"/>
</dbReference>
<evidence type="ECO:0000259" key="9">
    <source>
        <dbReference type="Pfam" id="PF02055"/>
    </source>
</evidence>
<keyword evidence="6" id="KW-0326">Glycosidase</keyword>
<protein>
    <recommendedName>
        <fullName evidence="3 6">Glucosylceramidase</fullName>
        <ecNumber evidence="3 6">3.2.1.45</ecNumber>
    </recommendedName>
</protein>
<feature type="domain" description="Glycosyl hydrolase family 30 beta sandwich" evidence="10">
    <location>
        <begin position="515"/>
        <end position="566"/>
    </location>
</feature>
<dbReference type="GO" id="GO:0004348">
    <property type="term" value="F:glucosylceramidase activity"/>
    <property type="evidence" value="ECO:0007669"/>
    <property type="project" value="UniProtKB-EC"/>
</dbReference>
<dbReference type="EC" id="3.2.1.45" evidence="3 6"/>